<dbReference type="EMBL" id="QCYY01000458">
    <property type="protein sequence ID" value="ROT84991.1"/>
    <property type="molecule type" value="Genomic_DNA"/>
</dbReference>
<keyword evidence="8 13" id="KW-0675">Receptor</keyword>
<comment type="subcellular location">
    <subcellularLocation>
        <location evidence="1">Cell membrane</location>
        <topology evidence="1">Multi-pass membrane protein</topology>
    </subcellularLocation>
</comment>
<keyword evidence="4 11" id="KW-0812">Transmembrane</keyword>
<proteinExistence type="inferred from homology"/>
<organism evidence="13 14">
    <name type="scientific">Penaeus vannamei</name>
    <name type="common">Whiteleg shrimp</name>
    <name type="synonym">Litopenaeus vannamei</name>
    <dbReference type="NCBI Taxonomy" id="6689"/>
    <lineage>
        <taxon>Eukaryota</taxon>
        <taxon>Metazoa</taxon>
        <taxon>Ecdysozoa</taxon>
        <taxon>Arthropoda</taxon>
        <taxon>Crustacea</taxon>
        <taxon>Multicrustacea</taxon>
        <taxon>Malacostraca</taxon>
        <taxon>Eumalacostraca</taxon>
        <taxon>Eucarida</taxon>
        <taxon>Decapoda</taxon>
        <taxon>Dendrobranchiata</taxon>
        <taxon>Penaeoidea</taxon>
        <taxon>Penaeidae</taxon>
        <taxon>Penaeus</taxon>
    </lineage>
</organism>
<feature type="transmembrane region" description="Helical" evidence="11">
    <location>
        <begin position="241"/>
        <end position="260"/>
    </location>
</feature>
<evidence type="ECO:0000256" key="6">
    <source>
        <dbReference type="ARBA" id="ARBA00023040"/>
    </source>
</evidence>
<feature type="transmembrane region" description="Helical" evidence="11">
    <location>
        <begin position="92"/>
        <end position="119"/>
    </location>
</feature>
<dbReference type="InterPro" id="IPR017452">
    <property type="entry name" value="GPCR_Rhodpsn_7TM"/>
</dbReference>
<keyword evidence="14" id="KW-1185">Reference proteome</keyword>
<keyword evidence="3" id="KW-1003">Cell membrane</keyword>
<feature type="transmembrane region" description="Helical" evidence="11">
    <location>
        <begin position="20"/>
        <end position="42"/>
    </location>
</feature>
<comment type="caution">
    <text evidence="13">The sequence shown here is derived from an EMBL/GenBank/DDBJ whole genome shotgun (WGS) entry which is preliminary data.</text>
</comment>
<dbReference type="InterPro" id="IPR000276">
    <property type="entry name" value="GPCR_Rhodpsn"/>
</dbReference>
<evidence type="ECO:0000256" key="8">
    <source>
        <dbReference type="ARBA" id="ARBA00023170"/>
    </source>
</evidence>
<dbReference type="PANTHER" id="PTHR24246">
    <property type="entry name" value="OLFACTORY RECEPTOR AND ADENOSINE RECEPTOR"/>
    <property type="match status" value="1"/>
</dbReference>
<feature type="transmembrane region" description="Helical" evidence="11">
    <location>
        <begin position="140"/>
        <end position="164"/>
    </location>
</feature>
<evidence type="ECO:0000313" key="13">
    <source>
        <dbReference type="EMBL" id="ROT84991.1"/>
    </source>
</evidence>
<sequence>MNCYTNLTSSLKDQTFKYYLSIPSSIIFGLVIVGESAVTLYINKRSAILNDRASTLFSNNLSLTNLFLGLYTFAYPLPRLICFNLLGHDRTLWWHCLLSAVVLHVLHLVDLFCLVCMALDRYLFLTKPLRYHNLITSTRCRFLAAATWTTALLVLLPFAVYSSVYVDRPPLVRCNTGTGAGVPFLAAYTVASTVAVFLVVLLYVLTAADMWCSKRNMVFPDDTLLGPGQATRKTAKEASKVLLFFIFLSVPELLLQWLALCLRLRLKKWLYLLLRITQGLHVVLYLPIYGWCTSSFRETLLAEAAKARMYFEEQERNLRQLVRLS</sequence>
<feature type="transmembrane region" description="Helical" evidence="11">
    <location>
        <begin position="272"/>
        <end position="292"/>
    </location>
</feature>
<comment type="similarity">
    <text evidence="2">Belongs to the G-protein coupled receptor 1 family.</text>
</comment>
<dbReference type="PANTHER" id="PTHR24246:SF27">
    <property type="entry name" value="ADENOSINE RECEPTOR, ISOFORM A"/>
    <property type="match status" value="1"/>
</dbReference>
<evidence type="ECO:0000256" key="9">
    <source>
        <dbReference type="ARBA" id="ARBA00023180"/>
    </source>
</evidence>
<keyword evidence="6" id="KW-0297">G-protein coupled receptor</keyword>
<dbReference type="PROSITE" id="PS00237">
    <property type="entry name" value="G_PROTEIN_RECEP_F1_1"/>
    <property type="match status" value="1"/>
</dbReference>
<keyword evidence="5 11" id="KW-1133">Transmembrane helix</keyword>
<keyword evidence="10" id="KW-0807">Transducer</keyword>
<dbReference type="SUPFAM" id="SSF81321">
    <property type="entry name" value="Family A G protein-coupled receptor-like"/>
    <property type="match status" value="1"/>
</dbReference>
<evidence type="ECO:0000259" key="12">
    <source>
        <dbReference type="PROSITE" id="PS50262"/>
    </source>
</evidence>
<evidence type="ECO:0000256" key="3">
    <source>
        <dbReference type="ARBA" id="ARBA00022475"/>
    </source>
</evidence>
<gene>
    <name evidence="13" type="ORF">C7M84_021669</name>
</gene>
<evidence type="ECO:0000256" key="7">
    <source>
        <dbReference type="ARBA" id="ARBA00023136"/>
    </source>
</evidence>
<reference evidence="13 14" key="1">
    <citation type="submission" date="2018-04" db="EMBL/GenBank/DDBJ databases">
        <authorList>
            <person name="Zhang X."/>
            <person name="Yuan J."/>
            <person name="Li F."/>
            <person name="Xiang J."/>
        </authorList>
    </citation>
    <scope>NUCLEOTIDE SEQUENCE [LARGE SCALE GENOMIC DNA]</scope>
    <source>
        <tissue evidence="13">Muscle</tissue>
    </source>
</reference>
<accession>A0A423U8K7</accession>
<dbReference type="CDD" id="cd00637">
    <property type="entry name" value="7tm_classA_rhodopsin-like"/>
    <property type="match status" value="1"/>
</dbReference>
<evidence type="ECO:0000256" key="4">
    <source>
        <dbReference type="ARBA" id="ARBA00022692"/>
    </source>
</evidence>
<dbReference type="AlphaFoldDB" id="A0A423U8K7"/>
<reference evidence="13 14" key="2">
    <citation type="submission" date="2019-01" db="EMBL/GenBank/DDBJ databases">
        <title>The decoding of complex shrimp genome reveals the adaptation for benthos swimmer, frequently molting mechanism and breeding impact on genome.</title>
        <authorList>
            <person name="Sun Y."/>
            <person name="Gao Y."/>
            <person name="Yu Y."/>
        </authorList>
    </citation>
    <scope>NUCLEOTIDE SEQUENCE [LARGE SCALE GENOMIC DNA]</scope>
    <source>
        <tissue evidence="13">Muscle</tissue>
    </source>
</reference>
<protein>
    <submittedName>
        <fullName evidence="13">Putative olfactory receptor 4F15-like</fullName>
    </submittedName>
</protein>
<evidence type="ECO:0000256" key="11">
    <source>
        <dbReference type="SAM" id="Phobius"/>
    </source>
</evidence>
<feature type="transmembrane region" description="Helical" evidence="11">
    <location>
        <begin position="63"/>
        <end position="86"/>
    </location>
</feature>
<evidence type="ECO:0000256" key="2">
    <source>
        <dbReference type="ARBA" id="ARBA00010663"/>
    </source>
</evidence>
<dbReference type="GO" id="GO:0004930">
    <property type="term" value="F:G protein-coupled receptor activity"/>
    <property type="evidence" value="ECO:0007669"/>
    <property type="project" value="UniProtKB-KW"/>
</dbReference>
<dbReference type="Proteomes" id="UP000283509">
    <property type="component" value="Unassembled WGS sequence"/>
</dbReference>
<evidence type="ECO:0000313" key="14">
    <source>
        <dbReference type="Proteomes" id="UP000283509"/>
    </source>
</evidence>
<dbReference type="Pfam" id="PF00001">
    <property type="entry name" value="7tm_1"/>
    <property type="match status" value="1"/>
</dbReference>
<feature type="transmembrane region" description="Helical" evidence="11">
    <location>
        <begin position="184"/>
        <end position="205"/>
    </location>
</feature>
<evidence type="ECO:0000256" key="5">
    <source>
        <dbReference type="ARBA" id="ARBA00022989"/>
    </source>
</evidence>
<feature type="domain" description="G-protein coupled receptors family 1 profile" evidence="12">
    <location>
        <begin position="34"/>
        <end position="289"/>
    </location>
</feature>
<keyword evidence="9" id="KW-0325">Glycoprotein</keyword>
<dbReference type="Gene3D" id="1.20.1070.10">
    <property type="entry name" value="Rhodopsin 7-helix transmembrane proteins"/>
    <property type="match status" value="1"/>
</dbReference>
<dbReference type="GO" id="GO:0005886">
    <property type="term" value="C:plasma membrane"/>
    <property type="evidence" value="ECO:0007669"/>
    <property type="project" value="UniProtKB-SubCell"/>
</dbReference>
<dbReference type="PROSITE" id="PS50262">
    <property type="entry name" value="G_PROTEIN_RECEP_F1_2"/>
    <property type="match status" value="1"/>
</dbReference>
<name>A0A423U8K7_PENVA</name>
<evidence type="ECO:0000256" key="10">
    <source>
        <dbReference type="ARBA" id="ARBA00023224"/>
    </source>
</evidence>
<keyword evidence="7 11" id="KW-0472">Membrane</keyword>
<evidence type="ECO:0000256" key="1">
    <source>
        <dbReference type="ARBA" id="ARBA00004651"/>
    </source>
</evidence>